<protein>
    <submittedName>
        <fullName evidence="2">Uncharacterized protein</fullName>
    </submittedName>
</protein>
<accession>A0A1D1W8N6</accession>
<reference evidence="2 3" key="1">
    <citation type="journal article" date="2016" name="Nat. Commun.">
        <title>Extremotolerant tardigrade genome and improved radiotolerance of human cultured cells by tardigrade-unique protein.</title>
        <authorList>
            <person name="Hashimoto T."/>
            <person name="Horikawa D.D."/>
            <person name="Saito Y."/>
            <person name="Kuwahara H."/>
            <person name="Kozuka-Hata H."/>
            <person name="Shin-I T."/>
            <person name="Minakuchi Y."/>
            <person name="Ohishi K."/>
            <person name="Motoyama A."/>
            <person name="Aizu T."/>
            <person name="Enomoto A."/>
            <person name="Kondo K."/>
            <person name="Tanaka S."/>
            <person name="Hara Y."/>
            <person name="Koshikawa S."/>
            <person name="Sagara H."/>
            <person name="Miura T."/>
            <person name="Yokobori S."/>
            <person name="Miyagawa K."/>
            <person name="Suzuki Y."/>
            <person name="Kubo T."/>
            <person name="Oyama M."/>
            <person name="Kohara Y."/>
            <person name="Fujiyama A."/>
            <person name="Arakawa K."/>
            <person name="Katayama T."/>
            <person name="Toyoda A."/>
            <person name="Kunieda T."/>
        </authorList>
    </citation>
    <scope>NUCLEOTIDE SEQUENCE [LARGE SCALE GENOMIC DNA]</scope>
    <source>
        <strain evidence="2 3">YOKOZUNA-1</strain>
    </source>
</reference>
<feature type="signal peptide" evidence="1">
    <location>
        <begin position="1"/>
        <end position="40"/>
    </location>
</feature>
<dbReference type="InterPro" id="IPR003386">
    <property type="entry name" value="LACT/PDAT_acylTrfase"/>
</dbReference>
<dbReference type="InterPro" id="IPR029058">
    <property type="entry name" value="AB_hydrolase_fold"/>
</dbReference>
<comment type="caution">
    <text evidence="2">The sequence shown here is derived from an EMBL/GenBank/DDBJ whole genome shotgun (WGS) entry which is preliminary data.</text>
</comment>
<sequence length="196" mass="21663">MELRRSFGGLSASSSVFTVRQCCFVCFVLCCWLSIPEASAGIVNNIRDRIRGNSADRGDGQTVRHGQLTPLIVIPGDGGSQLEAWLNKPGVVNSLCPSKTNGWSRVWVDFAILVPTLTDCWIDNLRLYYNDATRKSENAPGVQIRVPGFGDTDTIEYLTKVKLPQSRYEMSCSQVDMVSLLVSHGYRRGFSIRAAP</sequence>
<dbReference type="Proteomes" id="UP000186922">
    <property type="component" value="Unassembled WGS sequence"/>
</dbReference>
<feature type="chain" id="PRO_5008899312" evidence="1">
    <location>
        <begin position="41"/>
        <end position="196"/>
    </location>
</feature>
<keyword evidence="3" id="KW-1185">Reference proteome</keyword>
<dbReference type="OrthoDB" id="190846at2759"/>
<dbReference type="Pfam" id="PF02450">
    <property type="entry name" value="LCAT"/>
    <property type="match status" value="1"/>
</dbReference>
<dbReference type="GO" id="GO:0006629">
    <property type="term" value="P:lipid metabolic process"/>
    <property type="evidence" value="ECO:0007669"/>
    <property type="project" value="InterPro"/>
</dbReference>
<name>A0A1D1W8N6_RAMVA</name>
<dbReference type="Gene3D" id="3.40.50.1820">
    <property type="entry name" value="alpha/beta hydrolase"/>
    <property type="match status" value="1"/>
</dbReference>
<gene>
    <name evidence="2" type="primary">RvY_17273</name>
    <name evidence="2" type="synonym">RvY_17273.1</name>
    <name evidence="2" type="ORF">RvY_17273-1</name>
</gene>
<organism evidence="2 3">
    <name type="scientific">Ramazzottius varieornatus</name>
    <name type="common">Water bear</name>
    <name type="synonym">Tardigrade</name>
    <dbReference type="NCBI Taxonomy" id="947166"/>
    <lineage>
        <taxon>Eukaryota</taxon>
        <taxon>Metazoa</taxon>
        <taxon>Ecdysozoa</taxon>
        <taxon>Tardigrada</taxon>
        <taxon>Eutardigrada</taxon>
        <taxon>Parachela</taxon>
        <taxon>Hypsibioidea</taxon>
        <taxon>Ramazzottiidae</taxon>
        <taxon>Ramazzottius</taxon>
    </lineage>
</organism>
<dbReference type="EMBL" id="BDGG01000015">
    <property type="protein sequence ID" value="GAV07439.1"/>
    <property type="molecule type" value="Genomic_DNA"/>
</dbReference>
<dbReference type="PANTHER" id="PTHR11440">
    <property type="entry name" value="LECITHIN-CHOLESTEROL ACYLTRANSFERASE-RELATED"/>
    <property type="match status" value="1"/>
</dbReference>
<keyword evidence="1" id="KW-0732">Signal</keyword>
<dbReference type="STRING" id="947166.A0A1D1W8N6"/>
<evidence type="ECO:0000313" key="3">
    <source>
        <dbReference type="Proteomes" id="UP000186922"/>
    </source>
</evidence>
<evidence type="ECO:0000256" key="1">
    <source>
        <dbReference type="SAM" id="SignalP"/>
    </source>
</evidence>
<dbReference type="AlphaFoldDB" id="A0A1D1W8N6"/>
<proteinExistence type="predicted"/>
<dbReference type="GO" id="GO:0008374">
    <property type="term" value="F:O-acyltransferase activity"/>
    <property type="evidence" value="ECO:0007669"/>
    <property type="project" value="InterPro"/>
</dbReference>
<evidence type="ECO:0000313" key="2">
    <source>
        <dbReference type="EMBL" id="GAV07439.1"/>
    </source>
</evidence>